<evidence type="ECO:0000313" key="2">
    <source>
        <dbReference type="EMBL" id="SHE50698.1"/>
    </source>
</evidence>
<keyword evidence="1" id="KW-0732">Signal</keyword>
<dbReference type="EMBL" id="FQTW01000002">
    <property type="protein sequence ID" value="SHE50698.1"/>
    <property type="molecule type" value="Genomic_DNA"/>
</dbReference>
<dbReference type="OrthoDB" id="983143at2"/>
<feature type="signal peptide" evidence="1">
    <location>
        <begin position="1"/>
        <end position="18"/>
    </location>
</feature>
<gene>
    <name evidence="2" type="ORF">SAMN05444278_102144</name>
</gene>
<dbReference type="InterPro" id="IPR043741">
    <property type="entry name" value="DUF5686"/>
</dbReference>
<dbReference type="Pfam" id="PF13715">
    <property type="entry name" value="CarbopepD_reg_2"/>
    <property type="match status" value="1"/>
</dbReference>
<evidence type="ECO:0000256" key="1">
    <source>
        <dbReference type="SAM" id="SignalP"/>
    </source>
</evidence>
<dbReference type="RefSeq" id="WP_073192152.1">
    <property type="nucleotide sequence ID" value="NZ_FQTW01000002.1"/>
</dbReference>
<dbReference type="InterPro" id="IPR008969">
    <property type="entry name" value="CarboxyPept-like_regulatory"/>
</dbReference>
<proteinExistence type="predicted"/>
<dbReference type="STRING" id="1155689.SAMN05444278_102144"/>
<evidence type="ECO:0000313" key="3">
    <source>
        <dbReference type="Proteomes" id="UP000184462"/>
    </source>
</evidence>
<accession>A0A1M4U1X7</accession>
<protein>
    <submittedName>
        <fullName evidence="2">CarboxypepD_reg-like domain-containing protein</fullName>
    </submittedName>
</protein>
<sequence>MKNLLALLLLFISISFYAQTKVSGKVYDENGEPIPYANVIFENSSEGTITNEDGKFYLESEENYSAIKISFMGFKAEVLELAQPVSYNLEITLKSDAEALDEVMIYSGKTSKKNNPAIDILRKIWENKRQNGVNKFKYYQYDKYEKLEFDLNTIDSSLINSRVFNGMEFIFNQVDTNQVTGKTYLPIFLNEAVSKVYGNNVKNTEREILLGNKNSGFSDNQTLIQYIKDIYSDYNVYDNYLKFFDKSFVSPLSRTGIDTYNYVLADSTYIGDKYCYNIVYYPRRKGELTFKGDFWVNDTTWAIKEIEMTMNKGSNINWVKEVFIEQEFEVLNDSIFLITRDHFMTDFTFQKKEESRGVYGKRTTLFDDYEFNKPKPNKFYRDEREIINDSVYFRDSEFWKEKRLEELNKNEQQVYSMLDTLKTVDAFKRIYSIGTILATNYWEQDGWDFGPVFSTFGYNDVEGLRLRVGGRTYSGQNDKYRLQGFLAYGFRDDKFKYGISGKYLLDQKSRLVVEAGNRRDVEQLGASLTNTSDVLGRSLASSSVLTVGSNASLTNINLSSLAFTFEPFKNFEVRLGSTYRTLKSASDQFSIAYFENEAQTLIEEETRQMEASVILKYMPGRKTSGYGVERYILNDDDYPEIFLNYSKGFTGVLDSDFNYYKLQLYYRQPIQVGGFGKFTSTFEAGKTFGDVSLGLLNVVPGNQTLFSILGTFPLLDFYDFVTDTYASVHVEHNFNGRLFSRIPLLRDLDLREIVSARAVYGSISDSNQALNASFTNPELFAPDQEPYWSYSLGVGNIFRVFRLDFHFRGNYKTLPDARNFGVTGSFGFYF</sequence>
<keyword evidence="3" id="KW-1185">Reference proteome</keyword>
<dbReference type="AlphaFoldDB" id="A0A1M4U1X7"/>
<organism evidence="2 3">
    <name type="scientific">Psychroflexus salarius</name>
    <dbReference type="NCBI Taxonomy" id="1155689"/>
    <lineage>
        <taxon>Bacteria</taxon>
        <taxon>Pseudomonadati</taxon>
        <taxon>Bacteroidota</taxon>
        <taxon>Flavobacteriia</taxon>
        <taxon>Flavobacteriales</taxon>
        <taxon>Flavobacteriaceae</taxon>
        <taxon>Psychroflexus</taxon>
    </lineage>
</organism>
<name>A0A1M4U1X7_9FLAO</name>
<dbReference type="SUPFAM" id="SSF49464">
    <property type="entry name" value="Carboxypeptidase regulatory domain-like"/>
    <property type="match status" value="1"/>
</dbReference>
<feature type="chain" id="PRO_5012861058" evidence="1">
    <location>
        <begin position="19"/>
        <end position="830"/>
    </location>
</feature>
<dbReference type="Pfam" id="PF18939">
    <property type="entry name" value="DUF5686"/>
    <property type="match status" value="1"/>
</dbReference>
<reference evidence="2 3" key="1">
    <citation type="submission" date="2016-11" db="EMBL/GenBank/DDBJ databases">
        <authorList>
            <person name="Jaros S."/>
            <person name="Januszkiewicz K."/>
            <person name="Wedrychowicz H."/>
        </authorList>
    </citation>
    <scope>NUCLEOTIDE SEQUENCE [LARGE SCALE GENOMIC DNA]</scope>
    <source>
        <strain evidence="2 3">DSM 25661</strain>
    </source>
</reference>
<dbReference type="Gene3D" id="2.60.40.1120">
    <property type="entry name" value="Carboxypeptidase-like, regulatory domain"/>
    <property type="match status" value="1"/>
</dbReference>
<dbReference type="Proteomes" id="UP000184462">
    <property type="component" value="Unassembled WGS sequence"/>
</dbReference>